<dbReference type="Proteomes" id="UP000660611">
    <property type="component" value="Unassembled WGS sequence"/>
</dbReference>
<feature type="region of interest" description="Disordered" evidence="1">
    <location>
        <begin position="921"/>
        <end position="949"/>
    </location>
</feature>
<dbReference type="Gene3D" id="3.40.50.410">
    <property type="entry name" value="von Willebrand factor, type A domain"/>
    <property type="match status" value="1"/>
</dbReference>
<feature type="compositionally biased region" description="Basic and acidic residues" evidence="1">
    <location>
        <begin position="931"/>
        <end position="941"/>
    </location>
</feature>
<dbReference type="InterPro" id="IPR050458">
    <property type="entry name" value="LolB"/>
</dbReference>
<dbReference type="PANTHER" id="PTHR30634:SF7">
    <property type="entry name" value="VWA DOMAIN-CONTAINING PROTEIN"/>
    <property type="match status" value="1"/>
</dbReference>
<protein>
    <recommendedName>
        <fullName evidence="4">VWA domain-containing protein</fullName>
    </recommendedName>
</protein>
<feature type="compositionally biased region" description="Low complexity" evidence="1">
    <location>
        <begin position="205"/>
        <end position="221"/>
    </location>
</feature>
<keyword evidence="3" id="KW-1185">Reference proteome</keyword>
<dbReference type="Pfam" id="PF18934">
    <property type="entry name" value="DUF5682"/>
    <property type="match status" value="2"/>
</dbReference>
<sequence length="1316" mass="136013">MRALAESTTPYLIGVRHHSPALSAVMDDLLDAARPEVLLLELPAEFADWLPWLADPATTAPVALAGVAGPRGTAAFYPFADFSPELVAVRWAARNGVEVIPCDLPLADRAWHEETADPPAPEVPALDGPASAAPAPGSPSPDGPVPAGAFPSVQAPAGPASDGPAPAGSSPSAQTSTGSSPSAQTPAGASPDGLTPTGPASDRLAPAGPSPSAQTPASASPDGLTPASPATAGLVSNGPASAGPSSHGPASTTPTSNGPTSNGPTSNGPTSNGPVSSDDGGAVVVAPEGMRLLGDALRRAATGRPDEDMWDRVVEARAPGAVPDAVRRAALLVGWAMRHDTGDDVTPLDLRREAWMRRHLAALEGRRVAAVVGSFHAWALLDVDKPVTEPAPQRAGKAAEVVTSLVPYAFPLLDARSGYPAGIRDPRWQQAVVAAGGRPADVERAALTAIVDVCARVRAAGHPTGPAEAREAFRLATDLARLRALPSPGRGEIVEALQSVVAHGEVLGRGRVVATAMEQVLVGEERGVLAPGTPRSGLRPAVEALVAELRLPVAGEKARDMRLDSLRSDLDRRREVALRQLEVCRVPYGERVAVEGTGGADALTTRWTVQWVPGTEAMLELAGIRGVTLAQAAEGTLRHRRRGEEDAEGPTSAQLIDGLAVAAGCGLVALTRERVAEVAAGVPAAASLDELMAALALVDRLDRGHVPGMPAGLLGDLAPMLESLESAAVRQVDGLTGSESVDDVRALVALAQRADAAGVGLRLAGAVDRLARDGSPVMSAAAGAVQVILGLSEPAALGTRLASWVDGARTDDGRRRLLGHLRGLLTAAEPLLQAGDDILDGLLDRVESLPDDDFLSRLPALRGGFQAVSPAGRDRLLAVVEQRLGDTASARDITDVSPEELLVRLLADRAGAAALTAYGLTPPGTDAIPPAEEKTAEEEPSRPVAPGADRTLSTVDRWRLLLGRRSDALGPGAARYATALDELYGAGTGEGARADAAGRAGREAPFPGVREWAEELSALFGPGIREEVLARAAESGRREAALLLDPDAVTPSVELLQTVLSLAGAMPESTVARLRPLVARIVEELTRQLAARLRPALAGITTPRPTRRPGGPLDLPRTLRANLATTRRGEDGRVQVIPDRPVFRTKARRGVDWRLVLVVDVSGSMEASVIWSALTGAILAGVPALTTHFVAFSTEVVDLTDRVSDPLGLLLEVKVGGGTHIAAGLRHARSLVTVPSRTLVVVVSDFEEGYPLGGLLAETRSLVESGATVLGCASLDDGGRPRYSVSVASQLVACGMPVAALSPLELARWVGEKVRA</sequence>
<organism evidence="2 3">
    <name type="scientific">Dactylosporangium siamense</name>
    <dbReference type="NCBI Taxonomy" id="685454"/>
    <lineage>
        <taxon>Bacteria</taxon>
        <taxon>Bacillati</taxon>
        <taxon>Actinomycetota</taxon>
        <taxon>Actinomycetes</taxon>
        <taxon>Micromonosporales</taxon>
        <taxon>Micromonosporaceae</taxon>
        <taxon>Dactylosporangium</taxon>
    </lineage>
</organism>
<reference evidence="2" key="1">
    <citation type="submission" date="2021-01" db="EMBL/GenBank/DDBJ databases">
        <title>Whole genome shotgun sequence of Dactylosporangium siamense NBRC 106093.</title>
        <authorList>
            <person name="Komaki H."/>
            <person name="Tamura T."/>
        </authorList>
    </citation>
    <scope>NUCLEOTIDE SEQUENCE</scope>
    <source>
        <strain evidence="2">NBRC 106093</strain>
    </source>
</reference>
<evidence type="ECO:0000313" key="3">
    <source>
        <dbReference type="Proteomes" id="UP000660611"/>
    </source>
</evidence>
<feature type="compositionally biased region" description="Low complexity" evidence="1">
    <location>
        <begin position="145"/>
        <end position="187"/>
    </location>
</feature>
<evidence type="ECO:0000313" key="2">
    <source>
        <dbReference type="EMBL" id="GIG42774.1"/>
    </source>
</evidence>
<evidence type="ECO:0000256" key="1">
    <source>
        <dbReference type="SAM" id="MobiDB-lite"/>
    </source>
</evidence>
<dbReference type="Pfam" id="PF05762">
    <property type="entry name" value="VWA_CoxE"/>
    <property type="match status" value="1"/>
</dbReference>
<dbReference type="InterPro" id="IPR008912">
    <property type="entry name" value="Uncharacterised_CoxE"/>
</dbReference>
<gene>
    <name evidence="2" type="ORF">Dsi01nite_008150</name>
</gene>
<name>A0A919U521_9ACTN</name>
<evidence type="ECO:0008006" key="4">
    <source>
        <dbReference type="Google" id="ProtNLM"/>
    </source>
</evidence>
<accession>A0A919U521</accession>
<feature type="region of interest" description="Disordered" evidence="1">
    <location>
        <begin position="115"/>
        <end position="282"/>
    </location>
</feature>
<feature type="compositionally biased region" description="Low complexity" evidence="1">
    <location>
        <begin position="124"/>
        <end position="135"/>
    </location>
</feature>
<dbReference type="SUPFAM" id="SSF53300">
    <property type="entry name" value="vWA-like"/>
    <property type="match status" value="1"/>
</dbReference>
<proteinExistence type="predicted"/>
<dbReference type="InterPro" id="IPR036465">
    <property type="entry name" value="vWFA_dom_sf"/>
</dbReference>
<dbReference type="InterPro" id="IPR043737">
    <property type="entry name" value="DUF5682"/>
</dbReference>
<dbReference type="EMBL" id="BONQ01000017">
    <property type="protein sequence ID" value="GIG42774.1"/>
    <property type="molecule type" value="Genomic_DNA"/>
</dbReference>
<feature type="compositionally biased region" description="Low complexity" evidence="1">
    <location>
        <begin position="236"/>
        <end position="274"/>
    </location>
</feature>
<comment type="caution">
    <text evidence="2">The sequence shown here is derived from an EMBL/GenBank/DDBJ whole genome shotgun (WGS) entry which is preliminary data.</text>
</comment>
<dbReference type="PANTHER" id="PTHR30634">
    <property type="entry name" value="OUTER MEMBRANE LOLAB LIPOPROTEIN INSERTION APPARATUS"/>
    <property type="match status" value="1"/>
</dbReference>